<dbReference type="PANTHER" id="PTHR42782:SF2">
    <property type="entry name" value="3-OXOACYL-[ACYL-CARRIER-PROTEIN] SYNTHASE-LIKE PROTEIN"/>
    <property type="match status" value="1"/>
</dbReference>
<organism evidence="1">
    <name type="scientific">Geobacillus stearothermophilus</name>
    <name type="common">Bacillus stearothermophilus</name>
    <dbReference type="NCBI Taxonomy" id="1422"/>
    <lineage>
        <taxon>Bacteria</taxon>
        <taxon>Bacillati</taxon>
        <taxon>Bacillota</taxon>
        <taxon>Bacilli</taxon>
        <taxon>Bacillales</taxon>
        <taxon>Anoxybacillaceae</taxon>
        <taxon>Geobacillus</taxon>
    </lineage>
</organism>
<dbReference type="PANTHER" id="PTHR42782">
    <property type="entry name" value="SI:CH73-314G15.3"/>
    <property type="match status" value="1"/>
</dbReference>
<protein>
    <recommendedName>
        <fullName evidence="2">DUF455 domain-containing protein</fullName>
    </recommendedName>
</protein>
<dbReference type="AlphaFoldDB" id="A0A916KNJ7"/>
<evidence type="ECO:0008006" key="2">
    <source>
        <dbReference type="Google" id="ProtNLM"/>
    </source>
</evidence>
<dbReference type="SUPFAM" id="SSF47240">
    <property type="entry name" value="Ferritin-like"/>
    <property type="match status" value="1"/>
</dbReference>
<dbReference type="Gene3D" id="1.20.1260.10">
    <property type="match status" value="1"/>
</dbReference>
<dbReference type="InterPro" id="IPR007402">
    <property type="entry name" value="DUF455"/>
</dbReference>
<dbReference type="Pfam" id="PF04305">
    <property type="entry name" value="DUF455"/>
    <property type="match status" value="1"/>
</dbReference>
<keyword evidence="1" id="KW-0614">Plasmid</keyword>
<reference evidence="1" key="1">
    <citation type="journal article" date="2007" name="Ann. Microbiol.">
        <title>Identification and in silico characterization of putative conjugative transfer genes on Geobacillus stearothermophilus plasmids.</title>
        <authorList>
            <person name="Stuknyte M."/>
            <person name="Guglielmetti S."/>
            <person name="Ricci G."/>
            <person name="Mora D."/>
            <person name="Kuisiene N."/>
            <person name="Parini C."/>
            <person name="Citavicius D."/>
        </authorList>
    </citation>
    <scope>NUCLEOTIDE SEQUENCE [LARGE SCALE GENOMIC DNA]</scope>
    <source>
        <strain evidence="1">18</strain>
        <plasmid evidence="1">pGS18</plasmid>
    </source>
</reference>
<geneLocation type="plasmid" evidence="1">
    <name>pGS18</name>
</geneLocation>
<gene>
    <name evidence="1" type="ORF">pGS18_ORF17</name>
</gene>
<dbReference type="EMBL" id="AM886060">
    <property type="protein sequence ID" value="CAP08228.1"/>
    <property type="molecule type" value="Genomic_DNA"/>
</dbReference>
<proteinExistence type="predicted"/>
<dbReference type="InterPro" id="IPR012347">
    <property type="entry name" value="Ferritin-like"/>
</dbReference>
<dbReference type="InterPro" id="IPR009078">
    <property type="entry name" value="Ferritin-like_SF"/>
</dbReference>
<sequence length="385" mass="44731">MSNISKIRMVSDELKFFSNLQSELKGLFLEVCNWPKSFYSTNHKVITGRAIYLLGICIDNLDTRIKELITSEEKIPNNPPSLIIKENLNTAQKRFFFLTSKCKEYLDKIDNYLEDSEGLRDHPSISVLLTVKNTLLNTVELANKFERVNDDIPLEFKNQPNRDQKYELIRKREYIPPRSEKLSDKLMVKLHQIALCVELSAIEICSSFITDNPDMPWEFYFDLSRQCYDEARHTEMLIKRVEELGGKDGMLPIFLDIWESIQLGENLAEKIAIQQVIQEGHGLDSDVIFTEYMANLKDYETAAIFDYITVDEVSHVRLGCKWLIYLCKGDKDQALITLDNAYKKLIHHGYRPKMPVQEKERIWAGMSEDQIAKAKEVVEKTIKQS</sequence>
<evidence type="ECO:0000313" key="1">
    <source>
        <dbReference type="EMBL" id="CAP08228.1"/>
    </source>
</evidence>
<dbReference type="CDD" id="cd00657">
    <property type="entry name" value="Ferritin_like"/>
    <property type="match status" value="1"/>
</dbReference>
<reference evidence="1" key="2">
    <citation type="journal article" date="2008" name="Extremophiles">
        <title>Complete nucleotide sequence of pGS18, a 62.8-kb plasmid from Geobacillus stearothermophilus strain 18.</title>
        <authorList>
            <person name="Stuknyte M."/>
            <person name="Guglielmetti S."/>
            <person name="Mora D."/>
            <person name="Kuisiene N."/>
            <person name="Parini C."/>
            <person name="Citavicius D."/>
        </authorList>
    </citation>
    <scope>NUCLEOTIDE SEQUENCE [LARGE SCALE GENOMIC DNA]</scope>
    <source>
        <strain evidence="1">18</strain>
    </source>
</reference>
<name>A0A916KNJ7_GEOSE</name>
<accession>A0A916KNJ7</accession>